<dbReference type="GO" id="GO:0043137">
    <property type="term" value="P:DNA replication, removal of RNA primer"/>
    <property type="evidence" value="ECO:0007669"/>
    <property type="project" value="TreeGrafter"/>
</dbReference>
<feature type="binding site" evidence="14 15">
    <location>
        <position position="8"/>
    </location>
    <ligand>
        <name>a divalent metal cation</name>
        <dbReference type="ChEBI" id="CHEBI:60240"/>
    </ligand>
</feature>
<feature type="domain" description="RNase H type-2" evidence="17">
    <location>
        <begin position="2"/>
        <end position="194"/>
    </location>
</feature>
<dbReference type="Pfam" id="PF02021">
    <property type="entry name" value="UPF0102"/>
    <property type="match status" value="1"/>
</dbReference>
<dbReference type="InterPro" id="IPR012337">
    <property type="entry name" value="RNaseH-like_sf"/>
</dbReference>
<dbReference type="Gene3D" id="3.30.420.10">
    <property type="entry name" value="Ribonuclease H-like superfamily/Ribonuclease H"/>
    <property type="match status" value="1"/>
</dbReference>
<comment type="cofactor">
    <cofactor evidence="14 15">
        <name>Mn(2+)</name>
        <dbReference type="ChEBI" id="CHEBI:29035"/>
    </cofactor>
    <cofactor evidence="14 15">
        <name>Mg(2+)</name>
        <dbReference type="ChEBI" id="CHEBI:18420"/>
    </cofactor>
    <text evidence="14 15">Manganese or magnesium. Binds 1 divalent metal ion per monomer in the absence of substrate. May bind a second metal ion after substrate binding.</text>
</comment>
<organism evidence="18 19">
    <name type="scientific">Candidatus Microsaccharimonas sossegonensis</name>
    <dbReference type="NCBI Taxonomy" id="2506948"/>
    <lineage>
        <taxon>Bacteria</taxon>
        <taxon>Candidatus Saccharimonadota</taxon>
        <taxon>Candidatus Saccharimonadia</taxon>
        <taxon>Candidatus Saccharimonadales</taxon>
        <taxon>Candidatus Saccharimonadaceae</taxon>
        <taxon>Candidatus Microsaccharimonas</taxon>
    </lineage>
</organism>
<dbReference type="GO" id="GO:0003723">
    <property type="term" value="F:RNA binding"/>
    <property type="evidence" value="ECO:0007669"/>
    <property type="project" value="UniProtKB-UniRule"/>
</dbReference>
<dbReference type="Pfam" id="PF01351">
    <property type="entry name" value="RNase_HII"/>
    <property type="match status" value="1"/>
</dbReference>
<comment type="function">
    <text evidence="3 14 16">Endonuclease that specifically degrades the RNA of RNA-DNA hybrids.</text>
</comment>
<evidence type="ECO:0000256" key="2">
    <source>
        <dbReference type="ARBA" id="ARBA00001946"/>
    </source>
</evidence>
<accession>A0A4Q0AID8</accession>
<evidence type="ECO:0000256" key="5">
    <source>
        <dbReference type="ARBA" id="ARBA00006738"/>
    </source>
</evidence>
<evidence type="ECO:0000256" key="9">
    <source>
        <dbReference type="ARBA" id="ARBA00022723"/>
    </source>
</evidence>
<keyword evidence="19" id="KW-1185">Reference proteome</keyword>
<reference evidence="18" key="1">
    <citation type="submission" date="2019-01" db="EMBL/GenBank/DDBJ databases">
        <title>Genomic signatures and co-occurrence patterns of the ultra-small Saccharimodia (Patescibacteria phylum) suggest a symbiotic lifestyle.</title>
        <authorList>
            <person name="Lemos L."/>
            <person name="Medeiros J."/>
            <person name="Andreote F."/>
            <person name="Fernandes G."/>
            <person name="Varani A."/>
            <person name="Oliveira G."/>
            <person name="Pylro V."/>
        </authorList>
    </citation>
    <scope>NUCLEOTIDE SEQUENCE [LARGE SCALE GENOMIC DNA]</scope>
    <source>
        <strain evidence="18">AMD02</strain>
    </source>
</reference>
<comment type="similarity">
    <text evidence="6 14 16">Belongs to the RNase HII family.</text>
</comment>
<evidence type="ECO:0000256" key="1">
    <source>
        <dbReference type="ARBA" id="ARBA00000077"/>
    </source>
</evidence>
<name>A0A4Q0AID8_9BACT</name>
<dbReference type="GO" id="GO:0006298">
    <property type="term" value="P:mismatch repair"/>
    <property type="evidence" value="ECO:0007669"/>
    <property type="project" value="TreeGrafter"/>
</dbReference>
<feature type="binding site" evidence="14 15">
    <location>
        <position position="9"/>
    </location>
    <ligand>
        <name>a divalent metal cation</name>
        <dbReference type="ChEBI" id="CHEBI:60240"/>
    </ligand>
</feature>
<evidence type="ECO:0000256" key="10">
    <source>
        <dbReference type="ARBA" id="ARBA00022759"/>
    </source>
</evidence>
<evidence type="ECO:0000313" key="18">
    <source>
        <dbReference type="EMBL" id="RWZ78843.1"/>
    </source>
</evidence>
<dbReference type="InterPro" id="IPR022898">
    <property type="entry name" value="RNase_HII"/>
</dbReference>
<evidence type="ECO:0000313" key="19">
    <source>
        <dbReference type="Proteomes" id="UP000289257"/>
    </source>
</evidence>
<dbReference type="InterPro" id="IPR011856">
    <property type="entry name" value="tRNA_endonuc-like_dom_sf"/>
</dbReference>
<keyword evidence="10 14" id="KW-0255">Endonuclease</keyword>
<comment type="similarity">
    <text evidence="5 13">Belongs to the UPF0102 family.</text>
</comment>
<dbReference type="InterPro" id="IPR011335">
    <property type="entry name" value="Restrct_endonuc-II-like"/>
</dbReference>
<sequence>MDMILGIDEVGRGPWAGPLVVGAVVLGNDKIDGLTDSKKLTKKKRAALDAEIRRKATGFGLGWVSAQEIDEIGLGAALRLATIRAVEQIKTPYHEIIIDGTINFLRETAKGRYVTTLPKADRLIQSVSAASIIAKVARDRYMSFQDAIYPGYMFSSHVGYGTAAHRIEIDSLGVTPLHRLSFAPLKKYKASTVTTKSLGDGAETIATDYLIALGHVMLERNWKTKFCEIDIVSRRNDVVYFSEVKYRRTHLQGGGLAAVTTKKQQQMKFAADYYVASKKLKNVDLLLTVITLSGIPPKIDTYLELK</sequence>
<comment type="catalytic activity">
    <reaction evidence="1 14 15 16">
        <text>Endonucleolytic cleavage to 5'-phosphomonoester.</text>
        <dbReference type="EC" id="3.1.26.4"/>
    </reaction>
</comment>
<keyword evidence="12 14" id="KW-0464">Manganese</keyword>
<feature type="binding site" evidence="14 15">
    <location>
        <position position="99"/>
    </location>
    <ligand>
        <name>a divalent metal cation</name>
        <dbReference type="ChEBI" id="CHEBI:60240"/>
    </ligand>
</feature>
<dbReference type="InterPro" id="IPR003509">
    <property type="entry name" value="UPF0102_YraN-like"/>
</dbReference>
<gene>
    <name evidence="14" type="primary">rnhB</name>
    <name evidence="18" type="ORF">EOT05_03810</name>
</gene>
<dbReference type="GO" id="GO:0004523">
    <property type="term" value="F:RNA-DNA hybrid ribonuclease activity"/>
    <property type="evidence" value="ECO:0007669"/>
    <property type="project" value="UniProtKB-UniRule"/>
</dbReference>
<protein>
    <recommendedName>
        <fullName evidence="13 14">Multifunctional fusion protein</fullName>
    </recommendedName>
    <domain>
        <recommendedName>
            <fullName evidence="14">Ribonuclease HII</fullName>
            <shortName evidence="14">RNase HII</shortName>
            <ecNumber evidence="14">3.1.26.4</ecNumber>
        </recommendedName>
    </domain>
    <domain>
        <recommendedName>
            <fullName evidence="13">UPF0102 protein EOT05_03810</fullName>
        </recommendedName>
    </domain>
</protein>
<dbReference type="SUPFAM" id="SSF52980">
    <property type="entry name" value="Restriction endonuclease-like"/>
    <property type="match status" value="1"/>
</dbReference>
<dbReference type="Gene3D" id="3.40.1350.10">
    <property type="match status" value="1"/>
</dbReference>
<dbReference type="GO" id="GO:0032299">
    <property type="term" value="C:ribonuclease H2 complex"/>
    <property type="evidence" value="ECO:0007669"/>
    <property type="project" value="TreeGrafter"/>
</dbReference>
<evidence type="ECO:0000256" key="16">
    <source>
        <dbReference type="RuleBase" id="RU003515"/>
    </source>
</evidence>
<keyword evidence="7 14" id="KW-0963">Cytoplasm</keyword>
<dbReference type="InterPro" id="IPR001352">
    <property type="entry name" value="RNase_HII/HIII"/>
</dbReference>
<dbReference type="AlphaFoldDB" id="A0A4Q0AID8"/>
<evidence type="ECO:0000259" key="17">
    <source>
        <dbReference type="PROSITE" id="PS51975"/>
    </source>
</evidence>
<comment type="subcellular location">
    <subcellularLocation>
        <location evidence="4 14">Cytoplasm</location>
    </subcellularLocation>
</comment>
<keyword evidence="11 14" id="KW-0378">Hydrolase</keyword>
<evidence type="ECO:0000256" key="15">
    <source>
        <dbReference type="PROSITE-ProRule" id="PRU01319"/>
    </source>
</evidence>
<proteinExistence type="inferred from homology"/>
<keyword evidence="8 14" id="KW-0540">Nuclease</keyword>
<evidence type="ECO:0000256" key="8">
    <source>
        <dbReference type="ARBA" id="ARBA00022722"/>
    </source>
</evidence>
<dbReference type="Proteomes" id="UP000289257">
    <property type="component" value="Unassembled WGS sequence"/>
</dbReference>
<evidence type="ECO:0000256" key="11">
    <source>
        <dbReference type="ARBA" id="ARBA00022801"/>
    </source>
</evidence>
<evidence type="ECO:0000256" key="6">
    <source>
        <dbReference type="ARBA" id="ARBA00007383"/>
    </source>
</evidence>
<evidence type="ECO:0000256" key="13">
    <source>
        <dbReference type="HAMAP-Rule" id="MF_00048"/>
    </source>
</evidence>
<dbReference type="SUPFAM" id="SSF53098">
    <property type="entry name" value="Ribonuclease H-like"/>
    <property type="match status" value="1"/>
</dbReference>
<comment type="caution">
    <text evidence="18">The sequence shown here is derived from an EMBL/GenBank/DDBJ whole genome shotgun (WGS) entry which is preliminary data.</text>
</comment>
<dbReference type="CDD" id="cd07182">
    <property type="entry name" value="RNase_HII_bacteria_HII_like"/>
    <property type="match status" value="1"/>
</dbReference>
<evidence type="ECO:0000256" key="4">
    <source>
        <dbReference type="ARBA" id="ARBA00004496"/>
    </source>
</evidence>
<evidence type="ECO:0000256" key="7">
    <source>
        <dbReference type="ARBA" id="ARBA00022490"/>
    </source>
</evidence>
<evidence type="ECO:0000256" key="3">
    <source>
        <dbReference type="ARBA" id="ARBA00004065"/>
    </source>
</evidence>
<dbReference type="PROSITE" id="PS51975">
    <property type="entry name" value="RNASE_H_2"/>
    <property type="match status" value="1"/>
</dbReference>
<dbReference type="GO" id="GO:0030145">
    <property type="term" value="F:manganese ion binding"/>
    <property type="evidence" value="ECO:0007669"/>
    <property type="project" value="UniProtKB-UniRule"/>
</dbReference>
<dbReference type="PANTHER" id="PTHR10954">
    <property type="entry name" value="RIBONUCLEASE H2 SUBUNIT A"/>
    <property type="match status" value="1"/>
</dbReference>
<dbReference type="NCBIfam" id="NF000595">
    <property type="entry name" value="PRK00015.1-3"/>
    <property type="match status" value="1"/>
</dbReference>
<dbReference type="EMBL" id="SCKX01000001">
    <property type="protein sequence ID" value="RWZ78843.1"/>
    <property type="molecule type" value="Genomic_DNA"/>
</dbReference>
<evidence type="ECO:0000256" key="12">
    <source>
        <dbReference type="ARBA" id="ARBA00023211"/>
    </source>
</evidence>
<dbReference type="InterPro" id="IPR024567">
    <property type="entry name" value="RNase_HII/HIII_dom"/>
</dbReference>
<dbReference type="HAMAP" id="MF_00048">
    <property type="entry name" value="UPF0102"/>
    <property type="match status" value="1"/>
</dbReference>
<dbReference type="HAMAP" id="MF_00052_B">
    <property type="entry name" value="RNase_HII_B"/>
    <property type="match status" value="1"/>
</dbReference>
<dbReference type="PANTHER" id="PTHR10954:SF18">
    <property type="entry name" value="RIBONUCLEASE HII"/>
    <property type="match status" value="1"/>
</dbReference>
<dbReference type="EC" id="3.1.26.4" evidence="14"/>
<evidence type="ECO:0000256" key="14">
    <source>
        <dbReference type="HAMAP-Rule" id="MF_00052"/>
    </source>
</evidence>
<dbReference type="InterPro" id="IPR036397">
    <property type="entry name" value="RNaseH_sf"/>
</dbReference>
<comment type="cofactor">
    <cofactor evidence="2">
        <name>Mg(2+)</name>
        <dbReference type="ChEBI" id="CHEBI:18420"/>
    </cofactor>
</comment>
<dbReference type="GO" id="GO:0005737">
    <property type="term" value="C:cytoplasm"/>
    <property type="evidence" value="ECO:0007669"/>
    <property type="project" value="UniProtKB-SubCell"/>
</dbReference>
<keyword evidence="9 14" id="KW-0479">Metal-binding</keyword>